<comment type="caution">
    <text evidence="2">The sequence shown here is derived from an EMBL/GenBank/DDBJ whole genome shotgun (WGS) entry which is preliminary data.</text>
</comment>
<dbReference type="AlphaFoldDB" id="A0A7J0GZD9"/>
<dbReference type="PANTHER" id="PTHR47592">
    <property type="entry name" value="PBF68 PROTEIN"/>
    <property type="match status" value="1"/>
</dbReference>
<feature type="domain" description="Retrovirus-related Pol polyprotein from transposon TNT 1-94-like beta-barrel" evidence="1">
    <location>
        <begin position="22"/>
        <end position="101"/>
    </location>
</feature>
<keyword evidence="3" id="KW-1185">Reference proteome</keyword>
<gene>
    <name evidence="2" type="ORF">Acr_25g0006140</name>
</gene>
<dbReference type="EMBL" id="BJWL01000025">
    <property type="protein sequence ID" value="GFZ16205.1"/>
    <property type="molecule type" value="Genomic_DNA"/>
</dbReference>
<dbReference type="InterPro" id="IPR054722">
    <property type="entry name" value="PolX-like_BBD"/>
</dbReference>
<proteinExistence type="predicted"/>
<evidence type="ECO:0000313" key="2">
    <source>
        <dbReference type="EMBL" id="GFZ16205.1"/>
    </source>
</evidence>
<dbReference type="Proteomes" id="UP000585474">
    <property type="component" value="Unassembled WGS sequence"/>
</dbReference>
<dbReference type="Pfam" id="PF22936">
    <property type="entry name" value="Pol_BBD"/>
    <property type="match status" value="1"/>
</dbReference>
<protein>
    <recommendedName>
        <fullName evidence="1">Retrovirus-related Pol polyprotein from transposon TNT 1-94-like beta-barrel domain-containing protein</fullName>
    </recommendedName>
</protein>
<name>A0A7J0GZD9_9ERIC</name>
<sequence>MAEDEDESDILLAISTNRESDWVMDLGNTYHLCRDRDVFSAYATCEGRVWMVTNTTSRVVGKGSVPFRMANRGSMTLTKVKHVPILRKNLISIGMLDSKGCNFEASGGTLKVFKGNKEMLWGRKTGGLYQLEGSVQTGRVTVQHESSEDPEWYKSAGRYFEICTEVWPNMSGATSAGFQLEVQRKETVDFEELYSNRRRDGVTTTRKVNYFAAHQVLGLGHLGEKGSWTRNCQDGQLEDIELPSSGLEEEIVEVQLTWMSPSPIAKPKPGPALLALVVYLTWGVTLSRVGSLARPVTLSSNLRDFSDPHLMLLIGMAAIWNRLFFRNWFPRISDAIERFGAAFITEGFFVVLGSFLPPHLAWVPRVCAGFSVVPFIRQYG</sequence>
<organism evidence="2 3">
    <name type="scientific">Actinidia rufa</name>
    <dbReference type="NCBI Taxonomy" id="165716"/>
    <lineage>
        <taxon>Eukaryota</taxon>
        <taxon>Viridiplantae</taxon>
        <taxon>Streptophyta</taxon>
        <taxon>Embryophyta</taxon>
        <taxon>Tracheophyta</taxon>
        <taxon>Spermatophyta</taxon>
        <taxon>Magnoliopsida</taxon>
        <taxon>eudicotyledons</taxon>
        <taxon>Gunneridae</taxon>
        <taxon>Pentapetalae</taxon>
        <taxon>asterids</taxon>
        <taxon>Ericales</taxon>
        <taxon>Actinidiaceae</taxon>
        <taxon>Actinidia</taxon>
    </lineage>
</organism>
<reference evidence="2 3" key="1">
    <citation type="submission" date="2019-07" db="EMBL/GenBank/DDBJ databases">
        <title>De Novo Assembly of kiwifruit Actinidia rufa.</title>
        <authorList>
            <person name="Sugita-Konishi S."/>
            <person name="Sato K."/>
            <person name="Mori E."/>
            <person name="Abe Y."/>
            <person name="Kisaki G."/>
            <person name="Hamano K."/>
            <person name="Suezawa K."/>
            <person name="Otani M."/>
            <person name="Fukuda T."/>
            <person name="Manabe T."/>
            <person name="Gomi K."/>
            <person name="Tabuchi M."/>
            <person name="Akimitsu K."/>
            <person name="Kataoka I."/>
        </authorList>
    </citation>
    <scope>NUCLEOTIDE SEQUENCE [LARGE SCALE GENOMIC DNA]</scope>
    <source>
        <strain evidence="3">cv. Fuchu</strain>
    </source>
</reference>
<evidence type="ECO:0000259" key="1">
    <source>
        <dbReference type="Pfam" id="PF22936"/>
    </source>
</evidence>
<accession>A0A7J0GZD9</accession>
<evidence type="ECO:0000313" key="3">
    <source>
        <dbReference type="Proteomes" id="UP000585474"/>
    </source>
</evidence>
<dbReference type="OrthoDB" id="1742531at2759"/>